<gene>
    <name evidence="2" type="ORF">DEF24_00100</name>
</gene>
<dbReference type="InterPro" id="IPR006764">
    <property type="entry name" value="SAM_dep_MeTrfase_SAV2177_type"/>
</dbReference>
<sequence length="215" mass="22867">MELRTRGRPDRPRTGSAPAPLRTRRKSRSPARSTHYRPLNCGIHHAARQYVSDARVVYVDTDSAVSLHGRASSCTRTVPVVRAAGERPEAVVAALGARGLVDYAEPVAVLMVEPDAVRAAGLVPEELVRAFHAAMCPGGRIAIAQRRVTGERPGSGPVHPAGAVPDAWAREHAAALFGPFPLVEPGLADMAWWPYPDEEVTATGVGVLAGVGRRV</sequence>
<dbReference type="Proteomes" id="UP000253318">
    <property type="component" value="Unassembled WGS sequence"/>
</dbReference>
<dbReference type="EMBL" id="QEIN01000001">
    <property type="protein sequence ID" value="RCV62620.1"/>
    <property type="molecule type" value="Genomic_DNA"/>
</dbReference>
<accession>A0A368TCE5</accession>
<keyword evidence="3" id="KW-1185">Reference proteome</keyword>
<feature type="region of interest" description="Disordered" evidence="1">
    <location>
        <begin position="1"/>
        <end position="37"/>
    </location>
</feature>
<feature type="compositionally biased region" description="Basic and acidic residues" evidence="1">
    <location>
        <begin position="1"/>
        <end position="13"/>
    </location>
</feature>
<organism evidence="2 3">
    <name type="scientific">Marinitenerispora sediminis</name>
    <dbReference type="NCBI Taxonomy" id="1931232"/>
    <lineage>
        <taxon>Bacteria</taxon>
        <taxon>Bacillati</taxon>
        <taxon>Actinomycetota</taxon>
        <taxon>Actinomycetes</taxon>
        <taxon>Streptosporangiales</taxon>
        <taxon>Nocardiopsidaceae</taxon>
        <taxon>Marinitenerispora</taxon>
    </lineage>
</organism>
<comment type="caution">
    <text evidence="2">The sequence shown here is derived from an EMBL/GenBank/DDBJ whole genome shotgun (WGS) entry which is preliminary data.</text>
</comment>
<protein>
    <submittedName>
        <fullName evidence="2">Uncharacterized protein</fullName>
    </submittedName>
</protein>
<evidence type="ECO:0000313" key="3">
    <source>
        <dbReference type="Proteomes" id="UP000253318"/>
    </source>
</evidence>
<evidence type="ECO:0000313" key="2">
    <source>
        <dbReference type="EMBL" id="RCV62620.1"/>
    </source>
</evidence>
<dbReference type="Gene3D" id="3.40.50.150">
    <property type="entry name" value="Vaccinia Virus protein VP39"/>
    <property type="match status" value="1"/>
</dbReference>
<reference evidence="2 3" key="1">
    <citation type="submission" date="2018-04" db="EMBL/GenBank/DDBJ databases">
        <title>Novel actinobacteria from marine sediment.</title>
        <authorList>
            <person name="Ng Z.Y."/>
            <person name="Tan G.Y.A."/>
        </authorList>
    </citation>
    <scope>NUCLEOTIDE SEQUENCE [LARGE SCALE GENOMIC DNA]</scope>
    <source>
        <strain evidence="2 3">TPS81</strain>
    </source>
</reference>
<dbReference type="Pfam" id="PF04672">
    <property type="entry name" value="Methyltransf_19"/>
    <property type="match status" value="1"/>
</dbReference>
<evidence type="ECO:0000256" key="1">
    <source>
        <dbReference type="SAM" id="MobiDB-lite"/>
    </source>
</evidence>
<dbReference type="InterPro" id="IPR029063">
    <property type="entry name" value="SAM-dependent_MTases_sf"/>
</dbReference>
<name>A0A368TCE5_9ACTN</name>
<dbReference type="OrthoDB" id="3424493at2"/>
<dbReference type="AlphaFoldDB" id="A0A368TCE5"/>
<proteinExistence type="predicted"/>